<dbReference type="AlphaFoldDB" id="A0A067NAF7"/>
<reference evidence="4" key="1">
    <citation type="journal article" date="2014" name="Proc. Natl. Acad. Sci. U.S.A.">
        <title>Extensive sampling of basidiomycete genomes demonstrates inadequacy of the white-rot/brown-rot paradigm for wood decay fungi.</title>
        <authorList>
            <person name="Riley R."/>
            <person name="Salamov A.A."/>
            <person name="Brown D.W."/>
            <person name="Nagy L.G."/>
            <person name="Floudas D."/>
            <person name="Held B.W."/>
            <person name="Levasseur A."/>
            <person name="Lombard V."/>
            <person name="Morin E."/>
            <person name="Otillar R."/>
            <person name="Lindquist E.A."/>
            <person name="Sun H."/>
            <person name="LaButti K.M."/>
            <person name="Schmutz J."/>
            <person name="Jabbour D."/>
            <person name="Luo H."/>
            <person name="Baker S.E."/>
            <person name="Pisabarro A.G."/>
            <person name="Walton J.D."/>
            <person name="Blanchette R.A."/>
            <person name="Henrissat B."/>
            <person name="Martin F."/>
            <person name="Cullen D."/>
            <person name="Hibbett D.S."/>
            <person name="Grigoriev I.V."/>
        </authorList>
    </citation>
    <scope>NUCLEOTIDE SEQUENCE [LARGE SCALE GENOMIC DNA]</scope>
    <source>
        <strain evidence="4">FD-172 SS1</strain>
    </source>
</reference>
<feature type="region of interest" description="Disordered" evidence="1">
    <location>
        <begin position="1"/>
        <end position="63"/>
    </location>
</feature>
<gene>
    <name evidence="3" type="ORF">BOTBODRAFT_27115</name>
</gene>
<evidence type="ECO:0000313" key="4">
    <source>
        <dbReference type="Proteomes" id="UP000027195"/>
    </source>
</evidence>
<organism evidence="3 4">
    <name type="scientific">Botryobasidium botryosum (strain FD-172 SS1)</name>
    <dbReference type="NCBI Taxonomy" id="930990"/>
    <lineage>
        <taxon>Eukaryota</taxon>
        <taxon>Fungi</taxon>
        <taxon>Dikarya</taxon>
        <taxon>Basidiomycota</taxon>
        <taxon>Agaricomycotina</taxon>
        <taxon>Agaricomycetes</taxon>
        <taxon>Cantharellales</taxon>
        <taxon>Botryobasidiaceae</taxon>
        <taxon>Botryobasidium</taxon>
    </lineage>
</organism>
<dbReference type="Proteomes" id="UP000027195">
    <property type="component" value="Unassembled WGS sequence"/>
</dbReference>
<keyword evidence="2" id="KW-0812">Transmembrane</keyword>
<keyword evidence="4" id="KW-1185">Reference proteome</keyword>
<feature type="compositionally biased region" description="Pro residues" evidence="1">
    <location>
        <begin position="16"/>
        <end position="25"/>
    </location>
</feature>
<keyword evidence="2" id="KW-0472">Membrane</keyword>
<evidence type="ECO:0000313" key="3">
    <source>
        <dbReference type="EMBL" id="KDQ21117.1"/>
    </source>
</evidence>
<dbReference type="EMBL" id="KL198017">
    <property type="protein sequence ID" value="KDQ21117.1"/>
    <property type="molecule type" value="Genomic_DNA"/>
</dbReference>
<dbReference type="HOGENOM" id="CLU_157417_0_0_1"/>
<protein>
    <submittedName>
        <fullName evidence="3">Uncharacterized protein</fullName>
    </submittedName>
</protein>
<feature type="transmembrane region" description="Helical" evidence="2">
    <location>
        <begin position="103"/>
        <end position="126"/>
    </location>
</feature>
<evidence type="ECO:0000256" key="2">
    <source>
        <dbReference type="SAM" id="Phobius"/>
    </source>
</evidence>
<evidence type="ECO:0000256" key="1">
    <source>
        <dbReference type="SAM" id="MobiDB-lite"/>
    </source>
</evidence>
<sequence length="134" mass="14720">MSSTKLHATSSRTPSPDGPPPPYHLSPPSAGSPSREYSPARGNGAHNPYGPTPLPSFHYPNPDTVSLPQTPLFVTQHGLPLPYYDPTSPHSVRLARQRARWRFWGALVWALGLYVIFGLFVGSIGWDLARTFSK</sequence>
<proteinExistence type="predicted"/>
<accession>A0A067NAF7</accession>
<dbReference type="InParanoid" id="A0A067NAF7"/>
<keyword evidence="2" id="KW-1133">Transmembrane helix</keyword>
<name>A0A067NAF7_BOTB1</name>
<dbReference type="OrthoDB" id="3259540at2759"/>